<comment type="caution">
    <text evidence="1">The sequence shown here is derived from an EMBL/GenBank/DDBJ whole genome shotgun (WGS) entry which is preliminary data.</text>
</comment>
<protein>
    <recommendedName>
        <fullName evidence="3">DUF2586 family protein</fullName>
    </recommendedName>
</protein>
<accession>A0AAE3XSE8</accession>
<proteinExistence type="predicted"/>
<dbReference type="Pfam" id="PF10758">
    <property type="entry name" value="DUF2586"/>
    <property type="match status" value="1"/>
</dbReference>
<keyword evidence="2" id="KW-1185">Reference proteome</keyword>
<reference evidence="1" key="1">
    <citation type="submission" date="2023-07" db="EMBL/GenBank/DDBJ databases">
        <title>Genomic Encyclopedia of Type Strains, Phase IV (KMG-IV): sequencing the most valuable type-strain genomes for metagenomic binning, comparative biology and taxonomic classification.</title>
        <authorList>
            <person name="Goeker M."/>
        </authorList>
    </citation>
    <scope>NUCLEOTIDE SEQUENCE</scope>
    <source>
        <strain evidence="1">DSM 26174</strain>
    </source>
</reference>
<evidence type="ECO:0000313" key="1">
    <source>
        <dbReference type="EMBL" id="MDR6241893.1"/>
    </source>
</evidence>
<gene>
    <name evidence="1" type="ORF">HNQ88_004980</name>
</gene>
<organism evidence="1 2">
    <name type="scientific">Aureibacter tunicatorum</name>
    <dbReference type="NCBI Taxonomy" id="866807"/>
    <lineage>
        <taxon>Bacteria</taxon>
        <taxon>Pseudomonadati</taxon>
        <taxon>Bacteroidota</taxon>
        <taxon>Cytophagia</taxon>
        <taxon>Cytophagales</taxon>
        <taxon>Persicobacteraceae</taxon>
        <taxon>Aureibacter</taxon>
    </lineage>
</organism>
<dbReference type="Proteomes" id="UP001185092">
    <property type="component" value="Unassembled WGS sequence"/>
</dbReference>
<evidence type="ECO:0008006" key="3">
    <source>
        <dbReference type="Google" id="ProtNLM"/>
    </source>
</evidence>
<name>A0AAE3XSE8_9BACT</name>
<dbReference type="AlphaFoldDB" id="A0AAE3XSE8"/>
<evidence type="ECO:0000313" key="2">
    <source>
        <dbReference type="Proteomes" id="UP001185092"/>
    </source>
</evidence>
<dbReference type="InterPro" id="IPR019694">
    <property type="entry name" value="Phage_HP1_Orf23"/>
</dbReference>
<sequence length="411" mass="44045">MGLNKIEFQKVAGGLGRVAPSEDHISGLIFVDTNASASEIKKTIALSSVEDLENAFVSEGESVFSDYGTYLRDKKKDPNIDAVAATAEHAVHYHVKEFFRMNPTGRLYFGIRESLDSAVIVNFQKSTGGKLRQLGIYDASLSVSNSQALNVASLQAAANELENVEFSPLSILVGAKVTLAEGIQLNTLMDNTGGKNISVLIGESTSELVQKITEEVSFVGCVGTALGAVSKSSVHENIGWVQKFNLGSEFANPALTDGRKVSGISKGALDSLNDKRYIFVIKHVGDAGSYFNDSHVADRITSDFAYIESNRTIDKAVRNVRASLLPQLNAPLTVDPSTGGLAADTIKFFENLAGSPLQRMTNSNELSGYQVGINPDQDVLATSRLEIVLKLVPIGVAREIQVKIGFAAKLS</sequence>
<dbReference type="EMBL" id="JAVDQD010000013">
    <property type="protein sequence ID" value="MDR6241893.1"/>
    <property type="molecule type" value="Genomic_DNA"/>
</dbReference>
<dbReference type="RefSeq" id="WP_309943077.1">
    <property type="nucleotide sequence ID" value="NZ_AP025310.1"/>
</dbReference>